<evidence type="ECO:0000256" key="1">
    <source>
        <dbReference type="SAM" id="Coils"/>
    </source>
</evidence>
<dbReference type="InterPro" id="IPR049966">
    <property type="entry name" value="T4SS_LegC2C7"/>
</dbReference>
<feature type="coiled-coil region" evidence="1">
    <location>
        <begin position="166"/>
        <end position="193"/>
    </location>
</feature>
<reference evidence="2 3" key="1">
    <citation type="submission" date="2015-11" db="EMBL/GenBank/DDBJ databases">
        <title>Genomic analysis of 38 Legionella species identifies large and diverse effector repertoires.</title>
        <authorList>
            <person name="Burstein D."/>
            <person name="Amaro F."/>
            <person name="Zusman T."/>
            <person name="Lifshitz Z."/>
            <person name="Cohen O."/>
            <person name="Gilbert J.A."/>
            <person name="Pupko T."/>
            <person name="Shuman H.A."/>
            <person name="Segal G."/>
        </authorList>
    </citation>
    <scope>NUCLEOTIDE SEQUENCE [LARGE SCALE GENOMIC DNA]</scope>
    <source>
        <strain evidence="2 3">ATCC 49508</strain>
    </source>
</reference>
<protein>
    <submittedName>
        <fullName evidence="2">Inclusion membrane protein A</fullName>
    </submittedName>
</protein>
<keyword evidence="1" id="KW-0175">Coiled coil</keyword>
<dbReference type="AlphaFoldDB" id="A0A0W1AH96"/>
<organism evidence="2 3">
    <name type="scientific">Legionella worsleiensis</name>
    <dbReference type="NCBI Taxonomy" id="45076"/>
    <lineage>
        <taxon>Bacteria</taxon>
        <taxon>Pseudomonadati</taxon>
        <taxon>Pseudomonadota</taxon>
        <taxon>Gammaproteobacteria</taxon>
        <taxon>Legionellales</taxon>
        <taxon>Legionellaceae</taxon>
        <taxon>Legionella</taxon>
    </lineage>
</organism>
<dbReference type="NCBIfam" id="NF043058">
    <property type="entry name" value="T4SS_LegC2C7"/>
    <property type="match status" value="1"/>
</dbReference>
<dbReference type="EMBL" id="LNZC01000009">
    <property type="protein sequence ID" value="KTD80715.1"/>
    <property type="molecule type" value="Genomic_DNA"/>
</dbReference>
<dbReference type="Proteomes" id="UP000054662">
    <property type="component" value="Unassembled WGS sequence"/>
</dbReference>
<comment type="caution">
    <text evidence="2">The sequence shown here is derived from an EMBL/GenBank/DDBJ whole genome shotgun (WGS) entry which is preliminary data.</text>
</comment>
<dbReference type="RefSeq" id="WP_058492780.1">
    <property type="nucleotide sequence ID" value="NZ_CBCRUR010000007.1"/>
</dbReference>
<dbReference type="OrthoDB" id="5653033at2"/>
<name>A0A0W1AH96_9GAMM</name>
<feature type="coiled-coil region" evidence="1">
    <location>
        <begin position="222"/>
        <end position="288"/>
    </location>
</feature>
<dbReference type="PATRIC" id="fig|45076.6.peg.1043"/>
<keyword evidence="3" id="KW-1185">Reference proteome</keyword>
<sequence>MGVQETELQNQQPDTSIKSIHSELEHIEAPSLHVDDLPEMLDELTNPDKPEIELESLNKINSVKNDLAKTKELLGSIIDTMVNNPSLINQASQYWGELPIWQKVLGGVIVSGPALAAGLFAHVGALMVIGTFNGLAYTASGMILEEHRIHTEDIAEKLKKGIFGLAEVLDATIQTLEQIVNSLKIEIQKFVTENKKLAINVLDLQSEVTSLSDQVELFVATQKLLRETRDDLEKSAEKLKESVETQTELLVKNQELLDKVKQEYQKNEQQLSAKVAELQAVKTQMDEQIQQATIVSVTLQGAVQTMAGTLLNNEQEKAQFQQRLDEFINGEKEGFDKVADRICTAEAELGILTTQLSETQKQYNQLLAVQESHVSRLERIGIKPEPENATPAVKSGRALRELGIYSRKTHSEQHDATHQESLWAVVP</sequence>
<gene>
    <name evidence="2" type="ORF">Lwor_0958</name>
</gene>
<accession>A0A0W1AH96</accession>
<evidence type="ECO:0000313" key="3">
    <source>
        <dbReference type="Proteomes" id="UP000054662"/>
    </source>
</evidence>
<proteinExistence type="predicted"/>
<evidence type="ECO:0000313" key="2">
    <source>
        <dbReference type="EMBL" id="KTD80715.1"/>
    </source>
</evidence>